<organism evidence="1 2">
    <name type="scientific">Nitrosomonas mobilis</name>
    <dbReference type="NCBI Taxonomy" id="51642"/>
    <lineage>
        <taxon>Bacteria</taxon>
        <taxon>Pseudomonadati</taxon>
        <taxon>Pseudomonadota</taxon>
        <taxon>Betaproteobacteria</taxon>
        <taxon>Nitrosomonadales</taxon>
        <taxon>Nitrosomonadaceae</taxon>
        <taxon>Nitrosomonas</taxon>
    </lineage>
</organism>
<evidence type="ECO:0000313" key="1">
    <source>
        <dbReference type="EMBL" id="SCZ84865.1"/>
    </source>
</evidence>
<evidence type="ECO:0008006" key="3">
    <source>
        <dbReference type="Google" id="ProtNLM"/>
    </source>
</evidence>
<evidence type="ECO:0000313" key="2">
    <source>
        <dbReference type="Proteomes" id="UP000198729"/>
    </source>
</evidence>
<reference evidence="1 2" key="1">
    <citation type="submission" date="2016-10" db="EMBL/GenBank/DDBJ databases">
        <authorList>
            <person name="de Groot N.N."/>
        </authorList>
    </citation>
    <scope>NUCLEOTIDE SEQUENCE [LARGE SCALE GENOMIC DNA]</scope>
    <source>
        <strain evidence="1">1</strain>
    </source>
</reference>
<sequence>MIVDAQSVKNTDTAEQQSLLCGSGYVGQPFAQGVREILGAHVQVQTAKRSKPHTFKVMLKR</sequence>
<proteinExistence type="predicted"/>
<dbReference type="Proteomes" id="UP000198729">
    <property type="component" value="Unassembled WGS sequence"/>
</dbReference>
<dbReference type="AlphaFoldDB" id="A0A1G5SCE3"/>
<name>A0A1G5SCE3_9PROT</name>
<protein>
    <recommendedName>
        <fullName evidence="3">Transposase</fullName>
    </recommendedName>
</protein>
<dbReference type="STRING" id="51642.NSMM_290004"/>
<gene>
    <name evidence="1" type="ORF">NSMM_290004</name>
</gene>
<accession>A0A1G5SCE3</accession>
<keyword evidence="2" id="KW-1185">Reference proteome</keyword>
<dbReference type="EMBL" id="FMWO01000035">
    <property type="protein sequence ID" value="SCZ84865.1"/>
    <property type="molecule type" value="Genomic_DNA"/>
</dbReference>